<evidence type="ECO:0000259" key="7">
    <source>
        <dbReference type="Pfam" id="PF01207"/>
    </source>
</evidence>
<gene>
    <name evidence="8" type="ORF">GCL60_12755</name>
</gene>
<dbReference type="Proteomes" id="UP000437748">
    <property type="component" value="Unassembled WGS sequence"/>
</dbReference>
<evidence type="ECO:0000313" key="9">
    <source>
        <dbReference type="Proteomes" id="UP000437748"/>
    </source>
</evidence>
<dbReference type="GO" id="GO:0050660">
    <property type="term" value="F:flavin adenine dinucleotide binding"/>
    <property type="evidence" value="ECO:0007669"/>
    <property type="project" value="InterPro"/>
</dbReference>
<dbReference type="PANTHER" id="PTHR45846">
    <property type="entry name" value="TRNA-DIHYDROURIDINE(47) SYNTHASE [NAD(P)(+)]-LIKE"/>
    <property type="match status" value="1"/>
</dbReference>
<comment type="caution">
    <text evidence="8">The sequence shown here is derived from an EMBL/GenBank/DDBJ whole genome shotgun (WGS) entry which is preliminary data.</text>
</comment>
<dbReference type="Gene3D" id="3.20.20.70">
    <property type="entry name" value="Aldolase class I"/>
    <property type="match status" value="1"/>
</dbReference>
<reference evidence="8 9" key="1">
    <citation type="submission" date="2019-10" db="EMBL/GenBank/DDBJ databases">
        <title>New species of Slilvanegrellaceae.</title>
        <authorList>
            <person name="Pitt A."/>
            <person name="Hahn M.W."/>
        </authorList>
    </citation>
    <scope>NUCLEOTIDE SEQUENCE [LARGE SCALE GENOMIC DNA]</scope>
    <source>
        <strain evidence="8 9">SP-Ram-0.45-NSY-1</strain>
    </source>
</reference>
<keyword evidence="4" id="KW-0819">tRNA processing</keyword>
<dbReference type="SUPFAM" id="SSF51395">
    <property type="entry name" value="FMN-linked oxidoreductases"/>
    <property type="match status" value="1"/>
</dbReference>
<keyword evidence="6" id="KW-0560">Oxidoreductase</keyword>
<keyword evidence="5" id="KW-0521">NADP</keyword>
<protein>
    <recommendedName>
        <fullName evidence="7">DUS-like FMN-binding domain-containing protein</fullName>
    </recommendedName>
</protein>
<keyword evidence="3" id="KW-0288">FMN</keyword>
<evidence type="ECO:0000256" key="6">
    <source>
        <dbReference type="ARBA" id="ARBA00023002"/>
    </source>
</evidence>
<proteinExistence type="predicted"/>
<dbReference type="PANTHER" id="PTHR45846:SF1">
    <property type="entry name" value="TRNA-DIHYDROURIDINE(47) SYNTHASE [NAD(P)(+)]-LIKE"/>
    <property type="match status" value="1"/>
</dbReference>
<dbReference type="PROSITE" id="PS01136">
    <property type="entry name" value="UPF0034"/>
    <property type="match status" value="1"/>
</dbReference>
<evidence type="ECO:0000256" key="3">
    <source>
        <dbReference type="ARBA" id="ARBA00022643"/>
    </source>
</evidence>
<dbReference type="GO" id="GO:0017150">
    <property type="term" value="F:tRNA dihydrouridine synthase activity"/>
    <property type="evidence" value="ECO:0007669"/>
    <property type="project" value="InterPro"/>
</dbReference>
<evidence type="ECO:0000256" key="5">
    <source>
        <dbReference type="ARBA" id="ARBA00022857"/>
    </source>
</evidence>
<organism evidence="8 9">
    <name type="scientific">Silvanigrella paludirubra</name>
    <dbReference type="NCBI Taxonomy" id="2499159"/>
    <lineage>
        <taxon>Bacteria</taxon>
        <taxon>Pseudomonadati</taxon>
        <taxon>Bdellovibrionota</taxon>
        <taxon>Oligoflexia</taxon>
        <taxon>Silvanigrellales</taxon>
        <taxon>Silvanigrellaceae</taxon>
        <taxon>Silvanigrella</taxon>
    </lineage>
</organism>
<dbReference type="CDD" id="cd02801">
    <property type="entry name" value="DUS_like_FMN"/>
    <property type="match status" value="1"/>
</dbReference>
<dbReference type="Pfam" id="PF01207">
    <property type="entry name" value="Dus"/>
    <property type="match status" value="1"/>
</dbReference>
<dbReference type="RefSeq" id="WP_153421114.1">
    <property type="nucleotide sequence ID" value="NZ_WFLM01000004.1"/>
</dbReference>
<name>A0A6N6VTL5_9BACT</name>
<comment type="cofactor">
    <cofactor evidence="1">
        <name>FMN</name>
        <dbReference type="ChEBI" id="CHEBI:58210"/>
    </cofactor>
</comment>
<keyword evidence="2" id="KW-0285">Flavoprotein</keyword>
<dbReference type="EMBL" id="WFLM01000004">
    <property type="protein sequence ID" value="KAB8038036.1"/>
    <property type="molecule type" value="Genomic_DNA"/>
</dbReference>
<evidence type="ECO:0000313" key="8">
    <source>
        <dbReference type="EMBL" id="KAB8038036.1"/>
    </source>
</evidence>
<dbReference type="InterPro" id="IPR013785">
    <property type="entry name" value="Aldolase_TIM"/>
</dbReference>
<dbReference type="InterPro" id="IPR018517">
    <property type="entry name" value="tRNA_hU_synthase_CS"/>
</dbReference>
<evidence type="ECO:0000256" key="1">
    <source>
        <dbReference type="ARBA" id="ARBA00001917"/>
    </source>
</evidence>
<keyword evidence="9" id="KW-1185">Reference proteome</keyword>
<evidence type="ECO:0000256" key="4">
    <source>
        <dbReference type="ARBA" id="ARBA00022694"/>
    </source>
</evidence>
<dbReference type="OrthoDB" id="9764501at2"/>
<evidence type="ECO:0000256" key="2">
    <source>
        <dbReference type="ARBA" id="ARBA00022630"/>
    </source>
</evidence>
<dbReference type="AlphaFoldDB" id="A0A6N6VTL5"/>
<sequence>MPLLKKNENPKKRELGLAPMEGVTCLATRLWFSLTSQPDFAMTPFLRVTRDYPWKRVPSTYAAEIFDLKGLTSYRLIPQLMGTSPSDLERIATPLLKNSNFVDINCGCPSPKVVGSHAGSGLLEKLEVFEEFLTGIQEKLGESRYSIKMRSGFHTNDEFPKLLNLVAKMKMSQLTLHARTRQERYTSFSKWNLIDMASQTCGFPVVGSGDIVDSQSLENTMGQAPMVEKIIVGRGALRNPWIFQELRTNEIVQLTSRTLVLSLACYAVLQDILANNPSLLLQLVEKGLFEKTCGTDENLWEQLYHKLTVLYYGHYIETKSLVVERPSFARVKMIWNSLRSSLNSGFMDPFLLRVNCFPDFEKGIVSKVQESNELLSLKYSSQYDWIYSGAKNNGNEQN</sequence>
<dbReference type="InterPro" id="IPR035587">
    <property type="entry name" value="DUS-like_FMN-bd"/>
</dbReference>
<dbReference type="GO" id="GO:0003723">
    <property type="term" value="F:RNA binding"/>
    <property type="evidence" value="ECO:0007669"/>
    <property type="project" value="TreeGrafter"/>
</dbReference>
<accession>A0A6N6VTL5</accession>
<feature type="domain" description="DUS-like FMN-binding" evidence="7">
    <location>
        <begin position="17"/>
        <end position="249"/>
    </location>
</feature>